<evidence type="ECO:0000313" key="2">
    <source>
        <dbReference type="Proteomes" id="UP000031465"/>
    </source>
</evidence>
<dbReference type="Gene3D" id="3.80.10.10">
    <property type="entry name" value="Ribonuclease Inhibitor"/>
    <property type="match status" value="1"/>
</dbReference>
<comment type="caution">
    <text evidence="1">The sequence shown here is derived from an EMBL/GenBank/DDBJ whole genome shotgun (WGS) entry which is preliminary data.</text>
</comment>
<organism evidence="1 2">
    <name type="scientific">Candidatus Protochlamydia amoebophila</name>
    <dbReference type="NCBI Taxonomy" id="362787"/>
    <lineage>
        <taxon>Bacteria</taxon>
        <taxon>Pseudomonadati</taxon>
        <taxon>Chlamydiota</taxon>
        <taxon>Chlamydiia</taxon>
        <taxon>Parachlamydiales</taxon>
        <taxon>Parachlamydiaceae</taxon>
        <taxon>Candidatus Protochlamydia</taxon>
    </lineage>
</organism>
<sequence length="54" mass="5789">MKSLVALEHLNLSWSDNLTDAGLVHLTSLVALKHLDLRGCPNLPGAGLCTGQFF</sequence>
<gene>
    <name evidence="1" type="ORF">DB44_EZ00190</name>
</gene>
<proteinExistence type="predicted"/>
<dbReference type="InterPro" id="IPR006553">
    <property type="entry name" value="Leu-rich_rpt_Cys-con_subtyp"/>
</dbReference>
<accession>A0A0C1JUS9</accession>
<protein>
    <submittedName>
        <fullName evidence="1">Uncharacterized protein</fullName>
    </submittedName>
</protein>
<dbReference type="SUPFAM" id="SSF52047">
    <property type="entry name" value="RNI-like"/>
    <property type="match status" value="1"/>
</dbReference>
<dbReference type="Proteomes" id="UP000031465">
    <property type="component" value="Unassembled WGS sequence"/>
</dbReference>
<dbReference type="AlphaFoldDB" id="A0A0C1JUS9"/>
<feature type="non-terminal residue" evidence="1">
    <location>
        <position position="54"/>
    </location>
</feature>
<dbReference type="SMART" id="SM00367">
    <property type="entry name" value="LRR_CC"/>
    <property type="match status" value="1"/>
</dbReference>
<dbReference type="InterPro" id="IPR032675">
    <property type="entry name" value="LRR_dom_sf"/>
</dbReference>
<dbReference type="EMBL" id="JSAN01000122">
    <property type="protein sequence ID" value="KIC71027.1"/>
    <property type="molecule type" value="Genomic_DNA"/>
</dbReference>
<reference evidence="1 2" key="1">
    <citation type="journal article" date="2014" name="Mol. Biol. Evol.">
        <title>Massive expansion of Ubiquitination-related gene families within the Chlamydiae.</title>
        <authorList>
            <person name="Domman D."/>
            <person name="Collingro A."/>
            <person name="Lagkouvardos I."/>
            <person name="Gehre L."/>
            <person name="Weinmaier T."/>
            <person name="Rattei T."/>
            <person name="Subtil A."/>
            <person name="Horn M."/>
        </authorList>
    </citation>
    <scope>NUCLEOTIDE SEQUENCE [LARGE SCALE GENOMIC DNA]</scope>
    <source>
        <strain evidence="1 2">EI2</strain>
    </source>
</reference>
<name>A0A0C1JUS9_9BACT</name>
<evidence type="ECO:0000313" key="1">
    <source>
        <dbReference type="EMBL" id="KIC71027.1"/>
    </source>
</evidence>